<protein>
    <submittedName>
        <fullName evidence="2">Uncharacterized protein</fullName>
    </submittedName>
</protein>
<feature type="non-terminal residue" evidence="2">
    <location>
        <position position="1"/>
    </location>
</feature>
<dbReference type="EMBL" id="JH660660">
    <property type="protein sequence ID" value="EIM32074.1"/>
    <property type="molecule type" value="Genomic_DNA"/>
</dbReference>
<dbReference type="Proteomes" id="UP000002786">
    <property type="component" value="Unassembled WGS sequence"/>
</dbReference>
<reference evidence="2 3" key="1">
    <citation type="submission" date="2012-02" db="EMBL/GenBank/DDBJ databases">
        <title>Improved High-Quality Draft genome of Prevotella bivia DSM 20514.</title>
        <authorList>
            <consortium name="US DOE Joint Genome Institute (JGI-PGF)"/>
            <person name="Lucas S."/>
            <person name="Copeland A."/>
            <person name="Lapidus A."/>
            <person name="Bruce D."/>
            <person name="Goodwin L."/>
            <person name="Pitluck S."/>
            <person name="Peters L."/>
            <person name="Mikhailova N."/>
            <person name="Munk A.C.C."/>
            <person name="Kyrpides N."/>
            <person name="Mavromatis K."/>
            <person name="Detter J.C."/>
            <person name="Han C."/>
            <person name="Land M."/>
            <person name="Hauser L."/>
            <person name="Markowitz V."/>
            <person name="Cheng J.-F."/>
            <person name="Hugenholtz P."/>
            <person name="Woyke T."/>
            <person name="Wu D."/>
            <person name="Gronow S."/>
            <person name="Wellnitz S."/>
            <person name="Brambilla E."/>
            <person name="Klenk H.-P."/>
            <person name="Eisen J.A."/>
        </authorList>
    </citation>
    <scope>NUCLEOTIDE SEQUENCE [LARGE SCALE GENOMIC DNA]</scope>
    <source>
        <strain evidence="2 3">DSM 20514</strain>
    </source>
</reference>
<accession>I4Z782</accession>
<feature type="transmembrane region" description="Helical" evidence="1">
    <location>
        <begin position="20"/>
        <end position="37"/>
    </location>
</feature>
<gene>
    <name evidence="2" type="ORF">PrebiDRAFT_0296</name>
</gene>
<evidence type="ECO:0000313" key="2">
    <source>
        <dbReference type="EMBL" id="EIM32074.1"/>
    </source>
</evidence>
<sequence>FVSQALGVLTRIYAAELRKYIKIIVCVFTVFLFFSCSKDEVFNPLENTIWVYEFKEAEHIVDAKAVEYHFGTDKVAYYAIDKDGKIWLSRNLVGDIFIIVLFFFPLYYGREISLSVSRVSSSQRSPGIF</sequence>
<feature type="transmembrane region" description="Helical" evidence="1">
    <location>
        <begin position="92"/>
        <end position="108"/>
    </location>
</feature>
<keyword evidence="1" id="KW-1133">Transmembrane helix</keyword>
<organism evidence="2 3">
    <name type="scientific">Prevotella bivia DSM 20514</name>
    <dbReference type="NCBI Taxonomy" id="868129"/>
    <lineage>
        <taxon>Bacteria</taxon>
        <taxon>Pseudomonadati</taxon>
        <taxon>Bacteroidota</taxon>
        <taxon>Bacteroidia</taxon>
        <taxon>Bacteroidales</taxon>
        <taxon>Prevotellaceae</taxon>
        <taxon>Prevotella</taxon>
    </lineage>
</organism>
<name>I4Z782_9BACT</name>
<keyword evidence="3" id="KW-1185">Reference proteome</keyword>
<evidence type="ECO:0000256" key="1">
    <source>
        <dbReference type="SAM" id="Phobius"/>
    </source>
</evidence>
<keyword evidence="1" id="KW-0812">Transmembrane</keyword>
<dbReference type="AlphaFoldDB" id="I4Z782"/>
<keyword evidence="1" id="KW-0472">Membrane</keyword>
<proteinExistence type="predicted"/>
<evidence type="ECO:0000313" key="3">
    <source>
        <dbReference type="Proteomes" id="UP000002786"/>
    </source>
</evidence>
<dbReference type="HOGENOM" id="CLU_1942590_0_0_10"/>